<dbReference type="InterPro" id="IPR051788">
    <property type="entry name" value="MFS_Transporter"/>
</dbReference>
<dbReference type="Pfam" id="PF07690">
    <property type="entry name" value="MFS_1"/>
    <property type="match status" value="1"/>
</dbReference>
<keyword evidence="3 5" id="KW-1133">Transmembrane helix</keyword>
<evidence type="ECO:0000256" key="3">
    <source>
        <dbReference type="ARBA" id="ARBA00022989"/>
    </source>
</evidence>
<keyword evidence="8" id="KW-1185">Reference proteome</keyword>
<feature type="transmembrane region" description="Helical" evidence="5">
    <location>
        <begin position="40"/>
        <end position="66"/>
    </location>
</feature>
<evidence type="ECO:0000259" key="6">
    <source>
        <dbReference type="PROSITE" id="PS50850"/>
    </source>
</evidence>
<proteinExistence type="predicted"/>
<organism evidence="7 8">
    <name type="scientific">Gryllotalpicola protaetiae</name>
    <dbReference type="NCBI Taxonomy" id="2419771"/>
    <lineage>
        <taxon>Bacteria</taxon>
        <taxon>Bacillati</taxon>
        <taxon>Actinomycetota</taxon>
        <taxon>Actinomycetes</taxon>
        <taxon>Micrococcales</taxon>
        <taxon>Microbacteriaceae</taxon>
        <taxon>Gryllotalpicola</taxon>
    </lineage>
</organism>
<keyword evidence="4 5" id="KW-0472">Membrane</keyword>
<feature type="domain" description="Major facilitator superfamily (MFS) profile" evidence="6">
    <location>
        <begin position="1"/>
        <end position="361"/>
    </location>
</feature>
<gene>
    <name evidence="7" type="ORF">D7I44_10540</name>
</gene>
<dbReference type="PANTHER" id="PTHR23514">
    <property type="entry name" value="BYPASS OF STOP CODON PROTEIN 6"/>
    <property type="match status" value="1"/>
</dbReference>
<feature type="transmembrane region" description="Helical" evidence="5">
    <location>
        <begin position="218"/>
        <end position="238"/>
    </location>
</feature>
<dbReference type="KEGG" id="gry:D7I44_10540"/>
<feature type="transmembrane region" description="Helical" evidence="5">
    <location>
        <begin position="112"/>
        <end position="133"/>
    </location>
</feature>
<dbReference type="EMBL" id="CP032624">
    <property type="protein sequence ID" value="AYG03930.1"/>
    <property type="molecule type" value="Genomic_DNA"/>
</dbReference>
<dbReference type="AlphaFoldDB" id="A0A387BS97"/>
<dbReference type="OrthoDB" id="9809599at2"/>
<feature type="transmembrane region" description="Helical" evidence="5">
    <location>
        <begin position="179"/>
        <end position="198"/>
    </location>
</feature>
<dbReference type="GO" id="GO:0022857">
    <property type="term" value="F:transmembrane transporter activity"/>
    <property type="evidence" value="ECO:0007669"/>
    <property type="project" value="InterPro"/>
</dbReference>
<dbReference type="RefSeq" id="WP_120789462.1">
    <property type="nucleotide sequence ID" value="NZ_CP032624.1"/>
</dbReference>
<evidence type="ECO:0000313" key="7">
    <source>
        <dbReference type="EMBL" id="AYG03930.1"/>
    </source>
</evidence>
<reference evidence="7 8" key="1">
    <citation type="submission" date="2018-09" db="EMBL/GenBank/DDBJ databases">
        <title>Genome sequencing of strain 2DFW10M-5.</title>
        <authorList>
            <person name="Heo J."/>
            <person name="Kim S.-J."/>
            <person name="Kwon S.-W."/>
        </authorList>
    </citation>
    <scope>NUCLEOTIDE SEQUENCE [LARGE SCALE GENOMIC DNA]</scope>
    <source>
        <strain evidence="7 8">2DFW10M-5</strain>
    </source>
</reference>
<feature type="transmembrane region" description="Helical" evidence="5">
    <location>
        <begin position="72"/>
        <end position="91"/>
    </location>
</feature>
<protein>
    <submittedName>
        <fullName evidence="7">MFS transporter</fullName>
    </submittedName>
</protein>
<dbReference type="Proteomes" id="UP000275069">
    <property type="component" value="Chromosome"/>
</dbReference>
<dbReference type="InterPro" id="IPR036259">
    <property type="entry name" value="MFS_trans_sf"/>
</dbReference>
<dbReference type="InterPro" id="IPR020846">
    <property type="entry name" value="MFS_dom"/>
</dbReference>
<feature type="transmembrane region" description="Helical" evidence="5">
    <location>
        <begin position="15"/>
        <end position="33"/>
    </location>
</feature>
<comment type="subcellular location">
    <subcellularLocation>
        <location evidence="1">Cell membrane</location>
        <topology evidence="1">Multi-pass membrane protein</topology>
    </subcellularLocation>
</comment>
<name>A0A387BS97_9MICO</name>
<feature type="transmembrane region" description="Helical" evidence="5">
    <location>
        <begin position="308"/>
        <end position="329"/>
    </location>
</feature>
<dbReference type="PROSITE" id="PS50850">
    <property type="entry name" value="MFS"/>
    <property type="match status" value="1"/>
</dbReference>
<evidence type="ECO:0000256" key="1">
    <source>
        <dbReference type="ARBA" id="ARBA00004651"/>
    </source>
</evidence>
<keyword evidence="2 5" id="KW-0812">Transmembrane</keyword>
<sequence length="362" mass="36005">MPSAREQLGASTAEMGFLALGIAVGSIVGFLVGSRAGVRFPAWIVMMTSLVGTSAGVLIVGVATGFAPDIRIAFFGVLLIGAGNGCCNVVMNVEAAAVETASGRPQMPWFHASYSVGGVLGALTGAAAASAGVGAGPQLTVAAVVLAVAAVIATGSLARDEPVVAPRPTDHRRDRPGSAWREPRTLAIGIVVLGMSFANGSANDWLALGMVDGHGARVGTAALATTVFTLAIVVARLFGVPVVGLLGREAAVRASAGLAVAGILIFILVPDVWAAFAGSVLWGLGVALGFPVAMSAAGDSAERAAARIAVVAAIGYAGSLVGPPVIGFLAERVGILHSLLIVLVMVAFSGLVASALRPASSQ</sequence>
<feature type="transmembrane region" description="Helical" evidence="5">
    <location>
        <begin position="275"/>
        <end position="296"/>
    </location>
</feature>
<evidence type="ECO:0000256" key="5">
    <source>
        <dbReference type="SAM" id="Phobius"/>
    </source>
</evidence>
<dbReference type="Gene3D" id="1.20.1250.20">
    <property type="entry name" value="MFS general substrate transporter like domains"/>
    <property type="match status" value="1"/>
</dbReference>
<dbReference type="InterPro" id="IPR011701">
    <property type="entry name" value="MFS"/>
</dbReference>
<evidence type="ECO:0000256" key="2">
    <source>
        <dbReference type="ARBA" id="ARBA00022692"/>
    </source>
</evidence>
<feature type="transmembrane region" description="Helical" evidence="5">
    <location>
        <begin position="139"/>
        <end position="158"/>
    </location>
</feature>
<evidence type="ECO:0000256" key="4">
    <source>
        <dbReference type="ARBA" id="ARBA00023136"/>
    </source>
</evidence>
<dbReference type="GO" id="GO:0005886">
    <property type="term" value="C:plasma membrane"/>
    <property type="evidence" value="ECO:0007669"/>
    <property type="project" value="UniProtKB-SubCell"/>
</dbReference>
<feature type="transmembrane region" description="Helical" evidence="5">
    <location>
        <begin position="250"/>
        <end position="269"/>
    </location>
</feature>
<evidence type="ECO:0000313" key="8">
    <source>
        <dbReference type="Proteomes" id="UP000275069"/>
    </source>
</evidence>
<feature type="transmembrane region" description="Helical" evidence="5">
    <location>
        <begin position="335"/>
        <end position="356"/>
    </location>
</feature>
<dbReference type="PANTHER" id="PTHR23514:SF13">
    <property type="entry name" value="INNER MEMBRANE PROTEIN YBJJ"/>
    <property type="match status" value="1"/>
</dbReference>
<dbReference type="SUPFAM" id="SSF103473">
    <property type="entry name" value="MFS general substrate transporter"/>
    <property type="match status" value="1"/>
</dbReference>
<accession>A0A387BS97</accession>